<evidence type="ECO:0000259" key="1">
    <source>
        <dbReference type="PROSITE" id="PS50883"/>
    </source>
</evidence>
<dbReference type="InterPro" id="IPR043128">
    <property type="entry name" value="Rev_trsase/Diguanyl_cyclase"/>
</dbReference>
<dbReference type="Proteomes" id="UP000546200">
    <property type="component" value="Unassembled WGS sequence"/>
</dbReference>
<evidence type="ECO:0000313" key="2">
    <source>
        <dbReference type="EMBL" id="MBB5713865.1"/>
    </source>
</evidence>
<proteinExistence type="predicted"/>
<dbReference type="PROSITE" id="PS50883">
    <property type="entry name" value="EAL"/>
    <property type="match status" value="1"/>
</dbReference>
<accession>A0A7W9BAX5</accession>
<reference evidence="2 3" key="1">
    <citation type="submission" date="2020-08" db="EMBL/GenBank/DDBJ databases">
        <title>Genomic Encyclopedia of Type Strains, Phase IV (KMG-IV): sequencing the most valuable type-strain genomes for metagenomic binning, comparative biology and taxonomic classification.</title>
        <authorList>
            <person name="Goeker M."/>
        </authorList>
    </citation>
    <scope>NUCLEOTIDE SEQUENCE [LARGE SCALE GENOMIC DNA]</scope>
    <source>
        <strain evidence="2 3">DSM 100044</strain>
    </source>
</reference>
<dbReference type="InterPro" id="IPR050706">
    <property type="entry name" value="Cyclic-di-GMP_PDE-like"/>
</dbReference>
<dbReference type="GO" id="GO:0071111">
    <property type="term" value="F:cyclic-guanylate-specific phosphodiesterase activity"/>
    <property type="evidence" value="ECO:0007669"/>
    <property type="project" value="InterPro"/>
</dbReference>
<dbReference type="EMBL" id="JACIJK010000002">
    <property type="protein sequence ID" value="MBB5713865.1"/>
    <property type="molecule type" value="Genomic_DNA"/>
</dbReference>
<comment type="caution">
    <text evidence="2">The sequence shown here is derived from an EMBL/GenBank/DDBJ whole genome shotgun (WGS) entry which is preliminary data.</text>
</comment>
<name>A0A7W9BAX5_9SPHN</name>
<dbReference type="Pfam" id="PF00563">
    <property type="entry name" value="EAL"/>
    <property type="match status" value="1"/>
</dbReference>
<keyword evidence="3" id="KW-1185">Reference proteome</keyword>
<dbReference type="PANTHER" id="PTHR33121">
    <property type="entry name" value="CYCLIC DI-GMP PHOSPHODIESTERASE PDEF"/>
    <property type="match status" value="1"/>
</dbReference>
<organism evidence="2 3">
    <name type="scientific">Sphingomonas aerophila</name>
    <dbReference type="NCBI Taxonomy" id="1344948"/>
    <lineage>
        <taxon>Bacteria</taxon>
        <taxon>Pseudomonadati</taxon>
        <taxon>Pseudomonadota</taxon>
        <taxon>Alphaproteobacteria</taxon>
        <taxon>Sphingomonadales</taxon>
        <taxon>Sphingomonadaceae</taxon>
        <taxon>Sphingomonas</taxon>
    </lineage>
</organism>
<dbReference type="Gene3D" id="3.20.20.450">
    <property type="entry name" value="EAL domain"/>
    <property type="match status" value="1"/>
</dbReference>
<dbReference type="InterPro" id="IPR035919">
    <property type="entry name" value="EAL_sf"/>
</dbReference>
<dbReference type="SMART" id="SM00052">
    <property type="entry name" value="EAL"/>
    <property type="match status" value="1"/>
</dbReference>
<dbReference type="InterPro" id="IPR001633">
    <property type="entry name" value="EAL_dom"/>
</dbReference>
<dbReference type="Gene3D" id="3.30.70.270">
    <property type="match status" value="1"/>
</dbReference>
<evidence type="ECO:0000313" key="3">
    <source>
        <dbReference type="Proteomes" id="UP000546200"/>
    </source>
</evidence>
<dbReference type="CDD" id="cd01948">
    <property type="entry name" value="EAL"/>
    <property type="match status" value="1"/>
</dbReference>
<dbReference type="SUPFAM" id="SSF141868">
    <property type="entry name" value="EAL domain-like"/>
    <property type="match status" value="1"/>
</dbReference>
<dbReference type="PANTHER" id="PTHR33121:SF79">
    <property type="entry name" value="CYCLIC DI-GMP PHOSPHODIESTERASE PDED-RELATED"/>
    <property type="match status" value="1"/>
</dbReference>
<dbReference type="SUPFAM" id="SSF55073">
    <property type="entry name" value="Nucleotide cyclase"/>
    <property type="match status" value="1"/>
</dbReference>
<dbReference type="AlphaFoldDB" id="A0A7W9BAX5"/>
<gene>
    <name evidence="2" type="ORF">FHS94_000688</name>
</gene>
<protein>
    <submittedName>
        <fullName evidence="2">EAL domain-containing protein (Putative c-di-GMP-specific phosphodiesterase class I)</fullName>
    </submittedName>
</protein>
<sequence>MRLWPAAAATRHETALVRAGWIVGDALADIDVVDLSEAPDEAITRLRALADANRPAMALLADPSDAGPAVAAGATHLHLLGGGIELGDSLSAAARLVRARERRSGDGALGQWLAQRQGDSQTLIRVQLLRLDLVNAAHGRDLGTSLVAAAERRVASVLEALADEDDTALIRVPGPGFVAAIAGPVDLAILAAARIEEALDRPFRLEGVAVTLGARIALAGSRPDEHSAALIARTERALGDTGGEANDELEELALDLHRGMSAGQVTLVFQPQASLETGRITGVEALARWQHPRLGALGAERLFAAAERGGIALALSDHIQRLVLAQVAAWPPELSRLSVSLNLTPADLDRPRFAETFLDHVDALGLPHGRLTVEITETGLMADLTAAAALLATLRAAGCRVAIDDFGTGYSSLAWLKSLPVDYLKLDKSLAQDIAGTERDRVVVRGAIDMARSLGLSVVAEGVETEKQRALLAEEGCATYQGFLLAEPMDEPALAAWIAGR</sequence>
<dbReference type="InterPro" id="IPR029787">
    <property type="entry name" value="Nucleotide_cyclase"/>
</dbReference>
<feature type="domain" description="EAL" evidence="1">
    <location>
        <begin position="249"/>
        <end position="501"/>
    </location>
</feature>